<accession>A0AAF0F7N0</accession>
<dbReference type="EMBL" id="CP118378">
    <property type="protein sequence ID" value="WFD44178.1"/>
    <property type="molecule type" value="Genomic_DNA"/>
</dbReference>
<dbReference type="AlphaFoldDB" id="A0AAF0F7N0"/>
<feature type="region of interest" description="Disordered" evidence="1">
    <location>
        <begin position="43"/>
        <end position="72"/>
    </location>
</feature>
<proteinExistence type="predicted"/>
<feature type="compositionally biased region" description="Polar residues" evidence="1">
    <location>
        <begin position="54"/>
        <end position="64"/>
    </location>
</feature>
<keyword evidence="3" id="KW-1185">Reference proteome</keyword>
<sequence>MESGACGSTLGPNLTSPDPNRKLFIPKKCDKVLSEQMFAELREEFGASPESTRDPTASRPSASASIDHCPFCEEPLPKPMSRELHTLMQQWMQKSRSGHTLRPTDTLAVCQRHRDEHDIIPEGKRQGWPDSIDFRELRRRITDPKQRYMQTLQDRLLNPELSWFFREARREREQLGKKINAGAHQIHQIHNQQCG</sequence>
<feature type="region of interest" description="Disordered" evidence="1">
    <location>
        <begin position="1"/>
        <end position="22"/>
    </location>
</feature>
<evidence type="ECO:0000313" key="2">
    <source>
        <dbReference type="EMBL" id="WFD44178.1"/>
    </source>
</evidence>
<dbReference type="InterPro" id="IPR039024">
    <property type="entry name" value="RTC4"/>
</dbReference>
<protein>
    <submittedName>
        <fullName evidence="2">Uncharacterized protein</fullName>
    </submittedName>
</protein>
<name>A0AAF0F7N0_9BASI</name>
<dbReference type="Proteomes" id="UP001214628">
    <property type="component" value="Chromosome 4"/>
</dbReference>
<organism evidence="2 3">
    <name type="scientific">Malassezia psittaci</name>
    <dbReference type="NCBI Taxonomy" id="1821823"/>
    <lineage>
        <taxon>Eukaryota</taxon>
        <taxon>Fungi</taxon>
        <taxon>Dikarya</taxon>
        <taxon>Basidiomycota</taxon>
        <taxon>Ustilaginomycotina</taxon>
        <taxon>Malasseziomycetes</taxon>
        <taxon>Malasseziales</taxon>
        <taxon>Malasseziaceae</taxon>
        <taxon>Malassezia</taxon>
    </lineage>
</organism>
<dbReference type="PANTHER" id="PTHR41391">
    <property type="entry name" value="RESTRICTION OF TELOMERE CAPPING PROTEIN 4"/>
    <property type="match status" value="1"/>
</dbReference>
<evidence type="ECO:0000256" key="1">
    <source>
        <dbReference type="SAM" id="MobiDB-lite"/>
    </source>
</evidence>
<reference evidence="2" key="1">
    <citation type="submission" date="2023-02" db="EMBL/GenBank/DDBJ databases">
        <title>Mating type loci evolution in Malassezia.</title>
        <authorList>
            <person name="Coelho M.A."/>
        </authorList>
    </citation>
    <scope>NUCLEOTIDE SEQUENCE</scope>
    <source>
        <strain evidence="2">CBS 14136</strain>
    </source>
</reference>
<gene>
    <name evidence="2" type="ORF">MPSI1_002844</name>
</gene>
<dbReference type="PANTHER" id="PTHR41391:SF1">
    <property type="entry name" value="RESTRICTION OF TELOMERE CAPPING PROTEIN 4"/>
    <property type="match status" value="1"/>
</dbReference>
<evidence type="ECO:0000313" key="3">
    <source>
        <dbReference type="Proteomes" id="UP001214628"/>
    </source>
</evidence>